<feature type="region of interest" description="Disordered" evidence="1">
    <location>
        <begin position="98"/>
        <end position="169"/>
    </location>
</feature>
<dbReference type="AlphaFoldDB" id="A0A6P8WQ30"/>
<feature type="compositionally biased region" description="Polar residues" evidence="1">
    <location>
        <begin position="160"/>
        <end position="169"/>
    </location>
</feature>
<dbReference type="RefSeq" id="XP_034100215.1">
    <property type="nucleotide sequence ID" value="XM_034244324.2"/>
</dbReference>
<evidence type="ECO:0000313" key="2">
    <source>
        <dbReference type="Proteomes" id="UP000515160"/>
    </source>
</evidence>
<dbReference type="OrthoDB" id="7865358at2759"/>
<feature type="compositionally biased region" description="Acidic residues" evidence="1">
    <location>
        <begin position="102"/>
        <end position="140"/>
    </location>
</feature>
<keyword evidence="2" id="KW-1185">Reference proteome</keyword>
<dbReference type="InterPro" id="IPR016024">
    <property type="entry name" value="ARM-type_fold"/>
</dbReference>
<sequence>MYSKNKSKVLQTLEESVPPLNQDDAVEMMAQMVRQPTSNPIEAGLRLGRIDKDQSIMHMESQLKLHAAMEHFDATPEQLDNVFPVSDKELTELVEATVSLMDADDDDEDDDEEDDEDDDDDDDEDDEEDDDDDDDDDYAEENEKVAKPLANDKLEADSVQRFSVNHKTF</sequence>
<reference evidence="3" key="1">
    <citation type="submission" date="2025-08" db="UniProtKB">
        <authorList>
            <consortium name="RefSeq"/>
        </authorList>
    </citation>
    <scope>IDENTIFICATION</scope>
    <source>
        <strain evidence="3">15112-1751.03</strain>
        <tissue evidence="3">Whole Adult</tissue>
    </source>
</reference>
<dbReference type="GeneID" id="117565291"/>
<dbReference type="SUPFAM" id="SSF48371">
    <property type="entry name" value="ARM repeat"/>
    <property type="match status" value="1"/>
</dbReference>
<organism evidence="2 3">
    <name type="scientific">Drosophila albomicans</name>
    <name type="common">Fruit fly</name>
    <dbReference type="NCBI Taxonomy" id="7291"/>
    <lineage>
        <taxon>Eukaryota</taxon>
        <taxon>Metazoa</taxon>
        <taxon>Ecdysozoa</taxon>
        <taxon>Arthropoda</taxon>
        <taxon>Hexapoda</taxon>
        <taxon>Insecta</taxon>
        <taxon>Pterygota</taxon>
        <taxon>Neoptera</taxon>
        <taxon>Endopterygota</taxon>
        <taxon>Diptera</taxon>
        <taxon>Brachycera</taxon>
        <taxon>Muscomorpha</taxon>
        <taxon>Ephydroidea</taxon>
        <taxon>Drosophilidae</taxon>
        <taxon>Drosophila</taxon>
    </lineage>
</organism>
<protein>
    <submittedName>
        <fullName evidence="3">Calsequestrin-2</fullName>
    </submittedName>
</protein>
<evidence type="ECO:0000313" key="3">
    <source>
        <dbReference type="RefSeq" id="XP_034100215.1"/>
    </source>
</evidence>
<evidence type="ECO:0000256" key="1">
    <source>
        <dbReference type="SAM" id="MobiDB-lite"/>
    </source>
</evidence>
<gene>
    <name evidence="3" type="primary">LOC117565291</name>
</gene>
<accession>A0A6P8WQ30</accession>
<dbReference type="Proteomes" id="UP000515160">
    <property type="component" value="Chromosome 2L"/>
</dbReference>
<proteinExistence type="predicted"/>
<name>A0A6P8WQ30_DROAB</name>
<feature type="compositionally biased region" description="Basic and acidic residues" evidence="1">
    <location>
        <begin position="141"/>
        <end position="158"/>
    </location>
</feature>